<accession>A0ABW7WIF9</accession>
<feature type="compositionally biased region" description="Low complexity" evidence="1">
    <location>
        <begin position="79"/>
        <end position="96"/>
    </location>
</feature>
<protein>
    <submittedName>
        <fullName evidence="2">Uncharacterized protein</fullName>
    </submittedName>
</protein>
<dbReference type="EMBL" id="JBIRXV010000004">
    <property type="protein sequence ID" value="MFI2322645.1"/>
    <property type="molecule type" value="Genomic_DNA"/>
</dbReference>
<keyword evidence="3" id="KW-1185">Reference proteome</keyword>
<dbReference type="RefSeq" id="WP_396948179.1">
    <property type="nucleotide sequence ID" value="NZ_JBIRXV010000004.1"/>
</dbReference>
<comment type="caution">
    <text evidence="2">The sequence shown here is derived from an EMBL/GenBank/DDBJ whole genome shotgun (WGS) entry which is preliminary data.</text>
</comment>
<reference evidence="2 3" key="1">
    <citation type="submission" date="2024-10" db="EMBL/GenBank/DDBJ databases">
        <title>The Natural Products Discovery Center: Release of the First 8490 Sequenced Strains for Exploring Actinobacteria Biosynthetic Diversity.</title>
        <authorList>
            <person name="Kalkreuter E."/>
            <person name="Kautsar S.A."/>
            <person name="Yang D."/>
            <person name="Bader C.D."/>
            <person name="Teijaro C.N."/>
            <person name="Fluegel L."/>
            <person name="Davis C.M."/>
            <person name="Simpson J.R."/>
            <person name="Lauterbach L."/>
            <person name="Steele A.D."/>
            <person name="Gui C."/>
            <person name="Meng S."/>
            <person name="Li G."/>
            <person name="Viehrig K."/>
            <person name="Ye F."/>
            <person name="Su P."/>
            <person name="Kiefer A.F."/>
            <person name="Nichols A."/>
            <person name="Cepeda A.J."/>
            <person name="Yan W."/>
            <person name="Fan B."/>
            <person name="Jiang Y."/>
            <person name="Adhikari A."/>
            <person name="Zheng C.-J."/>
            <person name="Schuster L."/>
            <person name="Cowan T.M."/>
            <person name="Smanski M.J."/>
            <person name="Chevrette M.G."/>
            <person name="De Carvalho L.P.S."/>
            <person name="Shen B."/>
        </authorList>
    </citation>
    <scope>NUCLEOTIDE SEQUENCE [LARGE SCALE GENOMIC DNA]</scope>
    <source>
        <strain evidence="2 3">NPDC019626</strain>
    </source>
</reference>
<evidence type="ECO:0000313" key="2">
    <source>
        <dbReference type="EMBL" id="MFI2322645.1"/>
    </source>
</evidence>
<organism evidence="2 3">
    <name type="scientific">Nocardia beijingensis</name>
    <dbReference type="NCBI Taxonomy" id="95162"/>
    <lineage>
        <taxon>Bacteria</taxon>
        <taxon>Bacillati</taxon>
        <taxon>Actinomycetota</taxon>
        <taxon>Actinomycetes</taxon>
        <taxon>Mycobacteriales</taxon>
        <taxon>Nocardiaceae</taxon>
        <taxon>Nocardia</taxon>
    </lineage>
</organism>
<evidence type="ECO:0000256" key="1">
    <source>
        <dbReference type="SAM" id="MobiDB-lite"/>
    </source>
</evidence>
<feature type="region of interest" description="Disordered" evidence="1">
    <location>
        <begin position="1"/>
        <end position="96"/>
    </location>
</feature>
<name>A0ABW7WIF9_9NOCA</name>
<sequence>MTNRADAAIGDFDQGVDAAPPRQSSRRASAPKTAGGRDDGPLAVQRSQRPGPRQPNPLRHPGRLEAASVREPGPRTNVSAEARANSSGAGAASAPALSRRLSLKCLYSAASKYPGLLVGMDDVAFAHDPRGRVADDLAPRLLDCRLIGASRARRCRELIHGAEPGAPVGAPA</sequence>
<dbReference type="Proteomes" id="UP001611450">
    <property type="component" value="Unassembled WGS sequence"/>
</dbReference>
<proteinExistence type="predicted"/>
<gene>
    <name evidence="2" type="ORF">ACH47G_19345</name>
</gene>
<evidence type="ECO:0000313" key="3">
    <source>
        <dbReference type="Proteomes" id="UP001611450"/>
    </source>
</evidence>